<dbReference type="AlphaFoldDB" id="A0AA48GXQ6"/>
<gene>
    <name evidence="3" type="ORF">METESE_09200</name>
</gene>
<dbReference type="Proteomes" id="UP001228113">
    <property type="component" value="Chromosome"/>
</dbReference>
<proteinExistence type="predicted"/>
<organism evidence="3 4">
    <name type="scientific">Mesoterricola sediminis</name>
    <dbReference type="NCBI Taxonomy" id="2927980"/>
    <lineage>
        <taxon>Bacteria</taxon>
        <taxon>Pseudomonadati</taxon>
        <taxon>Acidobacteriota</taxon>
        <taxon>Holophagae</taxon>
        <taxon>Holophagales</taxon>
        <taxon>Holophagaceae</taxon>
        <taxon>Mesoterricola</taxon>
    </lineage>
</organism>
<evidence type="ECO:0000259" key="2">
    <source>
        <dbReference type="Pfam" id="PF13372"/>
    </source>
</evidence>
<protein>
    <recommendedName>
        <fullName evidence="2">Alginate export domain-containing protein</fullName>
    </recommendedName>
</protein>
<dbReference type="EMBL" id="AP027081">
    <property type="protein sequence ID" value="BDU75962.1"/>
    <property type="molecule type" value="Genomic_DNA"/>
</dbReference>
<feature type="domain" description="Alginate export" evidence="2">
    <location>
        <begin position="65"/>
        <end position="433"/>
    </location>
</feature>
<dbReference type="KEGG" id="msea:METESE_09200"/>
<reference evidence="3" key="1">
    <citation type="journal article" date="2023" name="Int. J. Syst. Evol. Microbiol.">
        <title>Mesoterricola silvestris gen. nov., sp. nov., Mesoterricola sediminis sp. nov., Geothrix oryzae sp. nov., Geothrix edaphica sp. nov., Geothrix rubra sp. nov., and Geothrix limicola sp. nov., six novel members of Acidobacteriota isolated from soils.</title>
        <authorList>
            <person name="Itoh H."/>
            <person name="Sugisawa Y."/>
            <person name="Mise K."/>
            <person name="Xu Z."/>
            <person name="Kuniyasu M."/>
            <person name="Ushijima N."/>
            <person name="Kawano K."/>
            <person name="Kobayashi E."/>
            <person name="Shiratori Y."/>
            <person name="Masuda Y."/>
            <person name="Senoo K."/>
        </authorList>
    </citation>
    <scope>NUCLEOTIDE SEQUENCE</scope>
    <source>
        <strain evidence="3">W786</strain>
    </source>
</reference>
<dbReference type="InterPro" id="IPR025388">
    <property type="entry name" value="Alginate_export_dom"/>
</dbReference>
<dbReference type="Gene3D" id="2.40.160.100">
    <property type="match status" value="1"/>
</dbReference>
<keyword evidence="1" id="KW-0732">Signal</keyword>
<dbReference type="PROSITE" id="PS51318">
    <property type="entry name" value="TAT"/>
    <property type="match status" value="1"/>
</dbReference>
<dbReference type="InterPro" id="IPR006311">
    <property type="entry name" value="TAT_signal"/>
</dbReference>
<evidence type="ECO:0000313" key="4">
    <source>
        <dbReference type="Proteomes" id="UP001228113"/>
    </source>
</evidence>
<evidence type="ECO:0000313" key="3">
    <source>
        <dbReference type="EMBL" id="BDU75962.1"/>
    </source>
</evidence>
<dbReference type="InterPro" id="IPR053728">
    <property type="entry name" value="Alginate_Permeability_Chnl"/>
</dbReference>
<dbReference type="Pfam" id="PF13372">
    <property type="entry name" value="Alginate_exp"/>
    <property type="match status" value="1"/>
</dbReference>
<feature type="chain" id="PRO_5041234608" description="Alginate export domain-containing protein" evidence="1">
    <location>
        <begin position="29"/>
        <end position="450"/>
    </location>
</feature>
<evidence type="ECO:0000256" key="1">
    <source>
        <dbReference type="SAM" id="SignalP"/>
    </source>
</evidence>
<accession>A0AA48GXQ6</accession>
<dbReference type="RefSeq" id="WP_243331524.1">
    <property type="nucleotide sequence ID" value="NZ_AP027081.1"/>
</dbReference>
<keyword evidence="4" id="KW-1185">Reference proteome</keyword>
<name>A0AA48GXQ6_9BACT</name>
<sequence>MNNRFRQLLTPLAAGLALAALGAPRAAAQSVGLEYGFEERVRSEGWNNITDYTDALNDGHLHYRMRTRVWGQLNVGQDWEFAAGIANENRKVVRPDAAYNGREIFFETLSATWRFAPGWSVKVGRQDIMRGEGFIFMDGSALDGSRCAYVNAVDLALKVGQASKVEFIAISDPRQDKYLPRVNDPDAWNLVQRLTEWDEQALALYYTGREAKDTAIDAYAVYKAETHDYRAPSNALFQPDRHFATVGARVERTFVGGWTANAEGAWQFGTQAANPVRGLASKDIGAWAGYAHVKKAFDAPWKPRVSLGYIALSGSDPASDKIGGWNPVFSRWPKWSELYIYSQPPEKGVGYWTNTGLWEAEARVSPARFLDLRATYYRMSAFQAPAAATAYFGKGKDRGDLWQVRVDLKLNDSLKGHALYEHMAPGDFYAGKDPGYFLRFEVTYTFKGRI</sequence>
<feature type="signal peptide" evidence="1">
    <location>
        <begin position="1"/>
        <end position="28"/>
    </location>
</feature>